<reference evidence="2" key="1">
    <citation type="journal article" date="2022" name="Mol. Ecol. Resour.">
        <title>The genomes of chicory, endive, great burdock and yacon provide insights into Asteraceae palaeo-polyploidization history and plant inulin production.</title>
        <authorList>
            <person name="Fan W."/>
            <person name="Wang S."/>
            <person name="Wang H."/>
            <person name="Wang A."/>
            <person name="Jiang F."/>
            <person name="Liu H."/>
            <person name="Zhao H."/>
            <person name="Xu D."/>
            <person name="Zhang Y."/>
        </authorList>
    </citation>
    <scope>NUCLEOTIDE SEQUENCE [LARGE SCALE GENOMIC DNA]</scope>
    <source>
        <strain evidence="2">cv. Niubang</strain>
    </source>
</reference>
<dbReference type="EMBL" id="CM042053">
    <property type="protein sequence ID" value="KAI3715086.1"/>
    <property type="molecule type" value="Genomic_DNA"/>
</dbReference>
<dbReference type="Proteomes" id="UP001055879">
    <property type="component" value="Linkage Group LG07"/>
</dbReference>
<protein>
    <submittedName>
        <fullName evidence="1">Uncharacterized protein</fullName>
    </submittedName>
</protein>
<evidence type="ECO:0000313" key="1">
    <source>
        <dbReference type="EMBL" id="KAI3715086.1"/>
    </source>
</evidence>
<keyword evidence="2" id="KW-1185">Reference proteome</keyword>
<proteinExistence type="predicted"/>
<evidence type="ECO:0000313" key="2">
    <source>
        <dbReference type="Proteomes" id="UP001055879"/>
    </source>
</evidence>
<gene>
    <name evidence="1" type="ORF">L6452_22053</name>
</gene>
<sequence length="537" mass="59555">MWSENKKNNTWLWTEPETTDFAVGKRPMKLEEIDQELSLHKRRKSLSSQTTSESNLDSNEFPDPPFRFNPLNESSPLGLRLKKSSSLLELIQTRLSQCNKNIDALPSENLQVGNKKDVKARVGTSGPIDKLKASNFPALLLRIGQWEYVSQHEGDLVAKCYFAKHKLVWEVLDGGLKNKIEIQWADIVALKANCPDNGPGTLTIVLGKQPLFFRETDPQPRKHTLWQATSDFTNGEASTYRQHYLQCAQGILNKHYEKLIQCDTRLNFLSQQLDTVLDLPFAAEASIKDPNISRNNVVNLPEMSKGSSISGIKGMVLQSALQHSFLKTKELGTPDLVHGDFTKDTHSPSSAVSIHGFEEFGFGESCALQGPNTFSVQMKTPSQQPNMSISDLVNHIGHCISEPNSAGILPLLENVSAGGNQKDALENISQILLSDTQLTTASDEKTLLSRVDSLCSLLQDSSSIQNHVHDGNDSFTPDCNPLTEIGMKQGSEEDFGNVSSIMSRKDSFSDLLHELPRIASLPRFLFDISEDGEILIP</sequence>
<comment type="caution">
    <text evidence="1">The sequence shown here is derived from an EMBL/GenBank/DDBJ whole genome shotgun (WGS) entry which is preliminary data.</text>
</comment>
<reference evidence="1 2" key="2">
    <citation type="journal article" date="2022" name="Mol. Ecol. Resour.">
        <title>The genomes of chicory, endive, great burdock and yacon provide insights into Asteraceae paleo-polyploidization history and plant inulin production.</title>
        <authorList>
            <person name="Fan W."/>
            <person name="Wang S."/>
            <person name="Wang H."/>
            <person name="Wang A."/>
            <person name="Jiang F."/>
            <person name="Liu H."/>
            <person name="Zhao H."/>
            <person name="Xu D."/>
            <person name="Zhang Y."/>
        </authorList>
    </citation>
    <scope>NUCLEOTIDE SEQUENCE [LARGE SCALE GENOMIC DNA]</scope>
    <source>
        <strain evidence="2">cv. Niubang</strain>
    </source>
</reference>
<accession>A0ACB9AYR8</accession>
<organism evidence="1 2">
    <name type="scientific">Arctium lappa</name>
    <name type="common">Greater burdock</name>
    <name type="synonym">Lappa major</name>
    <dbReference type="NCBI Taxonomy" id="4217"/>
    <lineage>
        <taxon>Eukaryota</taxon>
        <taxon>Viridiplantae</taxon>
        <taxon>Streptophyta</taxon>
        <taxon>Embryophyta</taxon>
        <taxon>Tracheophyta</taxon>
        <taxon>Spermatophyta</taxon>
        <taxon>Magnoliopsida</taxon>
        <taxon>eudicotyledons</taxon>
        <taxon>Gunneridae</taxon>
        <taxon>Pentapetalae</taxon>
        <taxon>asterids</taxon>
        <taxon>campanulids</taxon>
        <taxon>Asterales</taxon>
        <taxon>Asteraceae</taxon>
        <taxon>Carduoideae</taxon>
        <taxon>Cardueae</taxon>
        <taxon>Arctiinae</taxon>
        <taxon>Arctium</taxon>
    </lineage>
</organism>
<name>A0ACB9AYR8_ARCLA</name>